<dbReference type="Proteomes" id="UP000297597">
    <property type="component" value="Unassembled WGS sequence"/>
</dbReference>
<name>A0A4Y7RK37_9FIRM</name>
<evidence type="ECO:0000313" key="2">
    <source>
        <dbReference type="EMBL" id="TEB09345.1"/>
    </source>
</evidence>
<dbReference type="EMBL" id="QFFZ01000051">
    <property type="protein sequence ID" value="TEB09345.1"/>
    <property type="molecule type" value="Genomic_DNA"/>
</dbReference>
<sequence length="77" mass="8737">MVGPVFNHVCLSNQDLLNAIKNYTERHGYSPTIRELSKITGAGVGTVHKHLNELLYGGYVKVEQPRRRALRVVKDYD</sequence>
<evidence type="ECO:0000313" key="3">
    <source>
        <dbReference type="Proteomes" id="UP000297597"/>
    </source>
</evidence>
<dbReference type="OrthoDB" id="1956263at2"/>
<feature type="domain" description="LexA repressor DNA-binding" evidence="1">
    <location>
        <begin position="14"/>
        <end position="69"/>
    </location>
</feature>
<protein>
    <submittedName>
        <fullName evidence="2">LexA repressor</fullName>
        <ecNumber evidence="2">3.4.21.88</ecNumber>
    </submittedName>
</protein>
<organism evidence="2 3">
    <name type="scientific">Pelotomaculum propionicicum</name>
    <dbReference type="NCBI Taxonomy" id="258475"/>
    <lineage>
        <taxon>Bacteria</taxon>
        <taxon>Bacillati</taxon>
        <taxon>Bacillota</taxon>
        <taxon>Clostridia</taxon>
        <taxon>Eubacteriales</taxon>
        <taxon>Desulfotomaculaceae</taxon>
        <taxon>Pelotomaculum</taxon>
    </lineage>
</organism>
<dbReference type="AlphaFoldDB" id="A0A4Y7RK37"/>
<dbReference type="InterPro" id="IPR006199">
    <property type="entry name" value="LexA_DNA-bd_dom"/>
</dbReference>
<dbReference type="Gene3D" id="1.10.10.10">
    <property type="entry name" value="Winged helix-like DNA-binding domain superfamily/Winged helix DNA-binding domain"/>
    <property type="match status" value="1"/>
</dbReference>
<dbReference type="Pfam" id="PF01726">
    <property type="entry name" value="LexA_DNA_bind"/>
    <property type="match status" value="1"/>
</dbReference>
<dbReference type="GO" id="GO:0004252">
    <property type="term" value="F:serine-type endopeptidase activity"/>
    <property type="evidence" value="ECO:0007669"/>
    <property type="project" value="UniProtKB-EC"/>
</dbReference>
<comment type="caution">
    <text evidence="2">The sequence shown here is derived from an EMBL/GenBank/DDBJ whole genome shotgun (WGS) entry which is preliminary data.</text>
</comment>
<dbReference type="GO" id="GO:0006508">
    <property type="term" value="P:proteolysis"/>
    <property type="evidence" value="ECO:0007669"/>
    <property type="project" value="InterPro"/>
</dbReference>
<proteinExistence type="predicted"/>
<dbReference type="EC" id="3.4.21.88" evidence="2"/>
<keyword evidence="3" id="KW-1185">Reference proteome</keyword>
<keyword evidence="2" id="KW-0378">Hydrolase</keyword>
<evidence type="ECO:0000259" key="1">
    <source>
        <dbReference type="Pfam" id="PF01726"/>
    </source>
</evidence>
<gene>
    <name evidence="2" type="primary">lexA_2</name>
    <name evidence="2" type="ORF">Pmgp_03215</name>
</gene>
<dbReference type="InterPro" id="IPR036390">
    <property type="entry name" value="WH_DNA-bd_sf"/>
</dbReference>
<reference evidence="2 3" key="1">
    <citation type="journal article" date="2018" name="Environ. Microbiol.">
        <title>Novel energy conservation strategies and behaviour of Pelotomaculum schinkii driving syntrophic propionate catabolism.</title>
        <authorList>
            <person name="Hidalgo-Ahumada C.A.P."/>
            <person name="Nobu M.K."/>
            <person name="Narihiro T."/>
            <person name="Tamaki H."/>
            <person name="Liu W.T."/>
            <person name="Kamagata Y."/>
            <person name="Stams A.J.M."/>
            <person name="Imachi H."/>
            <person name="Sousa D.Z."/>
        </authorList>
    </citation>
    <scope>NUCLEOTIDE SEQUENCE [LARGE SCALE GENOMIC DNA]</scope>
    <source>
        <strain evidence="2 3">MGP</strain>
    </source>
</reference>
<dbReference type="RefSeq" id="WP_134215172.1">
    <property type="nucleotide sequence ID" value="NZ_QFFZ01000051.1"/>
</dbReference>
<dbReference type="InterPro" id="IPR036388">
    <property type="entry name" value="WH-like_DNA-bd_sf"/>
</dbReference>
<dbReference type="SUPFAM" id="SSF46785">
    <property type="entry name" value="Winged helix' DNA-binding domain"/>
    <property type="match status" value="1"/>
</dbReference>
<accession>A0A4Y7RK37</accession>